<accession>A0A1I6AJZ9</accession>
<name>A0A1I6AJZ9_9GAMM</name>
<reference evidence="2 3" key="1">
    <citation type="submission" date="2016-10" db="EMBL/GenBank/DDBJ databases">
        <authorList>
            <person name="de Groot N.N."/>
        </authorList>
    </citation>
    <scope>NUCLEOTIDE SEQUENCE [LARGE SCALE GENOMIC DNA]</scope>
    <source>
        <strain evidence="2 3">JCM 18415</strain>
    </source>
</reference>
<evidence type="ECO:0000313" key="2">
    <source>
        <dbReference type="EMBL" id="SFQ69024.1"/>
    </source>
</evidence>
<protein>
    <submittedName>
        <fullName evidence="2">Uncharacterized protein</fullName>
    </submittedName>
</protein>
<proteinExistence type="predicted"/>
<dbReference type="Proteomes" id="UP000242815">
    <property type="component" value="Unassembled WGS sequence"/>
</dbReference>
<organism evidence="2 3">
    <name type="scientific">Halopseudomonas formosensis</name>
    <dbReference type="NCBI Taxonomy" id="1002526"/>
    <lineage>
        <taxon>Bacteria</taxon>
        <taxon>Pseudomonadati</taxon>
        <taxon>Pseudomonadota</taxon>
        <taxon>Gammaproteobacteria</taxon>
        <taxon>Pseudomonadales</taxon>
        <taxon>Pseudomonadaceae</taxon>
        <taxon>Halopseudomonas</taxon>
    </lineage>
</organism>
<dbReference type="EMBL" id="FOYD01000002">
    <property type="protein sequence ID" value="SFQ69024.1"/>
    <property type="molecule type" value="Genomic_DNA"/>
</dbReference>
<dbReference type="STRING" id="1002526.SAMN05216578_102161"/>
<feature type="region of interest" description="Disordered" evidence="1">
    <location>
        <begin position="1"/>
        <end position="24"/>
    </location>
</feature>
<sequence>MTISGNPDGHAWATRSRPSLDPSPKKPLIARLAFEDPTPGIYLARPCQHIKTAGCHPRLWTSHRLSEDVVSSLGQALDQIKLR</sequence>
<dbReference type="OrthoDB" id="5451115at2"/>
<dbReference type="AlphaFoldDB" id="A0A1I6AJZ9"/>
<evidence type="ECO:0000313" key="3">
    <source>
        <dbReference type="Proteomes" id="UP000242815"/>
    </source>
</evidence>
<gene>
    <name evidence="2" type="ORF">SAMN05216578_102161</name>
</gene>
<evidence type="ECO:0000256" key="1">
    <source>
        <dbReference type="SAM" id="MobiDB-lite"/>
    </source>
</evidence>